<dbReference type="Gene3D" id="2.60.40.10">
    <property type="entry name" value="Immunoglobulins"/>
    <property type="match status" value="1"/>
</dbReference>
<evidence type="ECO:0000313" key="3">
    <source>
        <dbReference type="EMBL" id="MQY27302.1"/>
    </source>
</evidence>
<sequence>MAHVRIDTGTLAYPKFLIPGHIDDPVDGGAGVTVSLEPGHYRFDQSGPGFAFEITVAGLIEYSAANDQFLTGRGTDVLTVTGFPVTVNLTGLSHDLAPRITGNPGPLTRSGPHVLRLVPGTYRYLLARGLADFSFVVKADGTLGFSDPALNGCARIEGRTLTITGYAVTFDLTALSHDLQAELLGDPGHIITRDVPHTLHLIPGSYAFLLARGIANFCVTLTRDGRLVMVDLHAVPAPALNGCARIEGRTLTITGYAVTFDLTALSHDLQAELLGDPGHIITRDVPHTLHLIPGSYAFLLARGIADFRVTVTADGQLALSDPALTGCAQISNRTLTIRGYAVTFDLTALSHDLQAELLGDPRHIITRETPHTLRLIPGDYAYLLARGLADFRIGLTRDGRAILAPRHRGFAQAAGRTVTVWGYPVTIDGRTLSDDLSPTLLGNSSVLSRTSTHVLTLVPSQADYRFFPLHGIGTTYSLTLDVAGKVAVTPDGLRAHRTVLVSRVFDDFTTGPAGFTVAAAATETARQSGAMLGGTRSLTIGNAGSQPVRLDVGGPDRLRLSPGTGQRARLAIEYGRGADGAGTPLALNLRDGEVDRLRITVPHLDGDAAELTLTVVTAGGQASASTTVDAGYTDLPFADLRGPAAADLTDVQGIVFEFHVGGPLTVDRIETAGPPRLSQLMLWRSAPAGDTKMILAVHAALLHTNEILLFGGDEHDPGRHFLGNHAHPTSIDTTRIYDCATGALRIVDSPPMQSDGPAPDLFCCGHAFLSNGHLLVAGGTETWKAPQPGDPAGAGGHHMAGHFTGLRYTWDFDPDPPDGRGHWTRTADMSLLVRGDGTQVTGRWYPTLVTLSDGSLLALSGHVAASPMSNPTPTVHTNTVVEVFTGEAWRARGELPLPLQNTIELSYYPRLFLLPNGEVFSVSAMRTETPVPGQNPMRCQAWRPNPPGWRDVAPRPPEDHSDEKNLHSYEGYNRTAVLLPLVPPAYKPQILICGGFHPHLIEPLSAGPEWRPTSARQPVGTTIAPARFDATAVILPTKEVLLSGGFNPATGSVMVSEVFDPATRSWSTLPDGGTASVPRGYHSVVLLMPDGRVFTAGTSKGADWSYHTSSNYLDDLGNPKLPPPNELPHNAADPDPAHPGQTIDNRELVIEIYEPPYFSRPDRPLITSAPETITYDTAFAVKTPDSDRIRDIALLRAGSTTHAFNSDQRYVGLRFTRGNGELRVSAPRNGNLAPPGWYLLFVVAEADGQPVPSIGRFIHLPMRTGVRGVPALIQSTFGQDGGFPGLGRGEFDFLTPFAAGGLDRWSLDNNGSFFWAFGEPFGQDSGIADAVTMIQSRFVPGDFGHGNFEAVARFGDGLVHFTRDHFTTPFTWRGPIHIARSGVRGTPALIESSFGQTPVQPGNLELVAPMADGGLAHFWRGGAETEWLGTTTRFGGTDPVEAVSMIQSNFFAGNLEVVARIGEKLVHFSRGGPGTTWHGPTTILDGGASGNPVLIQGNFGQRGNFELVTPMADKGLAHLSRDNDNPALPWSALTRFGTDLGHIDAVTMIQSNFLVPQNLEVIARVGNQLYGFTRDAGPAFHWHSAQVPGYRD</sequence>
<dbReference type="PANTHER" id="PTHR32208:SF21">
    <property type="entry name" value="LOW QUALITY PROTEIN: ALDEHYDE OXIDASE GLOX-LIKE"/>
    <property type="match status" value="1"/>
</dbReference>
<dbReference type="RefSeq" id="WP_227837727.1">
    <property type="nucleotide sequence ID" value="NZ_WEGI01000006.1"/>
</dbReference>
<feature type="compositionally biased region" description="Basic and acidic residues" evidence="1">
    <location>
        <begin position="952"/>
        <end position="965"/>
    </location>
</feature>
<dbReference type="InterPro" id="IPR014756">
    <property type="entry name" value="Ig_E-set"/>
</dbReference>
<accession>A0A7K0DPI6</accession>
<dbReference type="GO" id="GO:0005975">
    <property type="term" value="P:carbohydrate metabolic process"/>
    <property type="evidence" value="ECO:0007669"/>
    <property type="project" value="UniProtKB-ARBA"/>
</dbReference>
<organism evidence="3 4">
    <name type="scientific">Nocardia aurantia</name>
    <dbReference type="NCBI Taxonomy" id="2585199"/>
    <lineage>
        <taxon>Bacteria</taxon>
        <taxon>Bacillati</taxon>
        <taxon>Actinomycetota</taxon>
        <taxon>Actinomycetes</taxon>
        <taxon>Mycobacteriales</taxon>
        <taxon>Nocardiaceae</taxon>
        <taxon>Nocardia</taxon>
    </lineage>
</organism>
<proteinExistence type="predicted"/>
<reference evidence="3 4" key="1">
    <citation type="submission" date="2019-10" db="EMBL/GenBank/DDBJ databases">
        <title>Nocardia macrotermitis sp. nov. and Nocardia aurantia sp. nov., isolated from the gut of fungus growing-termite Macrotermes natalensis.</title>
        <authorList>
            <person name="Benndorf R."/>
            <person name="Schwitalla J."/>
            <person name="Martin K."/>
            <person name="De Beer W."/>
            <person name="Kaster A.-K."/>
            <person name="Vollmers J."/>
            <person name="Poulsen M."/>
            <person name="Beemelmanns C."/>
        </authorList>
    </citation>
    <scope>NUCLEOTIDE SEQUENCE [LARGE SCALE GENOMIC DNA]</scope>
    <source>
        <strain evidence="3 4">RB56</strain>
    </source>
</reference>
<dbReference type="Proteomes" id="UP000431401">
    <property type="component" value="Unassembled WGS sequence"/>
</dbReference>
<dbReference type="PANTHER" id="PTHR32208">
    <property type="entry name" value="SECRETED PROTEIN-RELATED"/>
    <property type="match status" value="1"/>
</dbReference>
<dbReference type="Gene3D" id="2.130.10.80">
    <property type="entry name" value="Galactose oxidase/kelch, beta-propeller"/>
    <property type="match status" value="1"/>
</dbReference>
<dbReference type="SUPFAM" id="SSF50965">
    <property type="entry name" value="Galactose oxidase, central domain"/>
    <property type="match status" value="1"/>
</dbReference>
<evidence type="ECO:0000313" key="4">
    <source>
        <dbReference type="Proteomes" id="UP000431401"/>
    </source>
</evidence>
<dbReference type="EMBL" id="WEGI01000006">
    <property type="protein sequence ID" value="MQY27302.1"/>
    <property type="molecule type" value="Genomic_DNA"/>
</dbReference>
<evidence type="ECO:0000256" key="1">
    <source>
        <dbReference type="SAM" id="MobiDB-lite"/>
    </source>
</evidence>
<feature type="region of interest" description="Disordered" evidence="1">
    <location>
        <begin position="1115"/>
        <end position="1142"/>
    </location>
</feature>
<feature type="region of interest" description="Disordered" evidence="1">
    <location>
        <begin position="929"/>
        <end position="965"/>
    </location>
</feature>
<dbReference type="InterPro" id="IPR015202">
    <property type="entry name" value="GO-like_E_set"/>
</dbReference>
<gene>
    <name evidence="3" type="ORF">NRB56_28850</name>
</gene>
<dbReference type="SUPFAM" id="SSF81296">
    <property type="entry name" value="E set domains"/>
    <property type="match status" value="1"/>
</dbReference>
<dbReference type="Pfam" id="PF09118">
    <property type="entry name" value="GO-like_E_set"/>
    <property type="match status" value="1"/>
</dbReference>
<name>A0A7K0DPI6_9NOCA</name>
<dbReference type="InterPro" id="IPR037293">
    <property type="entry name" value="Gal_Oxidase_central_sf"/>
</dbReference>
<dbReference type="InterPro" id="IPR011043">
    <property type="entry name" value="Gal_Oxase/kelch_b-propeller"/>
</dbReference>
<dbReference type="CDD" id="cd02851">
    <property type="entry name" value="E_set_GO_C"/>
    <property type="match status" value="1"/>
</dbReference>
<dbReference type="InterPro" id="IPR013783">
    <property type="entry name" value="Ig-like_fold"/>
</dbReference>
<feature type="domain" description="Galactose oxidase-like Early set" evidence="2">
    <location>
        <begin position="1163"/>
        <end position="1259"/>
    </location>
</feature>
<comment type="caution">
    <text evidence="3">The sequence shown here is derived from an EMBL/GenBank/DDBJ whole genome shotgun (WGS) entry which is preliminary data.</text>
</comment>
<keyword evidence="4" id="KW-1185">Reference proteome</keyword>
<evidence type="ECO:0000259" key="2">
    <source>
        <dbReference type="Pfam" id="PF09118"/>
    </source>
</evidence>
<protein>
    <recommendedName>
        <fullName evidence="2">Galactose oxidase-like Early set domain-containing protein</fullName>
    </recommendedName>
</protein>